<comment type="caution">
    <text evidence="8">The sequence shown here is derived from an EMBL/GenBank/DDBJ whole genome shotgun (WGS) entry which is preliminary data.</text>
</comment>
<evidence type="ECO:0000256" key="4">
    <source>
        <dbReference type="ARBA" id="ARBA00022833"/>
    </source>
</evidence>
<dbReference type="InterPro" id="IPR020843">
    <property type="entry name" value="ER"/>
</dbReference>
<dbReference type="PANTHER" id="PTHR43350">
    <property type="entry name" value="NAD-DEPENDENT ALCOHOL DEHYDROGENASE"/>
    <property type="match status" value="1"/>
</dbReference>
<dbReference type="Pfam" id="PF08240">
    <property type="entry name" value="ADH_N"/>
    <property type="match status" value="1"/>
</dbReference>
<sequence>MRITGAVLEEVGRPGPWAQTRPLTVGDLELDSPGAGEVLVEMEAAGVCHSDLSVVEGNRSRPVPMLLGHEGAGRVRALGAKVTDLAVGQRVVMTFLPRCGECPGCATDGRMPCGPGSVSNGAGELLGGGRRLSRDGSPVHHHLGVSAFATHAVVDTRSVVAVEDDVPPDVAAVLGCAVLTGGGALLNAAPPEPGQSVLVVGLGGVGMASLLTAVALGTEEVIAVDGVAAKREQALELGASRVLDPAELASSGVRADVVVEAAGNARAFEAALAATAPGGRTVTVGLPHPEARASVSPLQLVAEARTVIGSYLGSAVPSRDIPVFARWWREGRLPVEALVSSTIALDQVNEAMDELAAARAIRQVIRF</sequence>
<dbReference type="Gene3D" id="3.90.180.10">
    <property type="entry name" value="Medium-chain alcohol dehydrogenases, catalytic domain"/>
    <property type="match status" value="1"/>
</dbReference>
<evidence type="ECO:0000256" key="3">
    <source>
        <dbReference type="ARBA" id="ARBA00022723"/>
    </source>
</evidence>
<gene>
    <name evidence="8" type="ORF">GCM10009867_21970</name>
</gene>
<dbReference type="PANTHER" id="PTHR43350:SF21">
    <property type="entry name" value="S-NITROSOMYCOTHIOL REDUCTASE MSCR"/>
    <property type="match status" value="1"/>
</dbReference>
<evidence type="ECO:0000259" key="7">
    <source>
        <dbReference type="SMART" id="SM00829"/>
    </source>
</evidence>
<dbReference type="RefSeq" id="WP_344193080.1">
    <property type="nucleotide sequence ID" value="NZ_BAAARN010000001.1"/>
</dbReference>
<name>A0ABN3UPM3_9MICO</name>
<keyword evidence="4 6" id="KW-0862">Zinc</keyword>
<dbReference type="Pfam" id="PF00107">
    <property type="entry name" value="ADH_zinc_N"/>
    <property type="match status" value="1"/>
</dbReference>
<dbReference type="InterPro" id="IPR013154">
    <property type="entry name" value="ADH-like_N"/>
</dbReference>
<accession>A0ABN3UPM3</accession>
<comment type="similarity">
    <text evidence="2 6">Belongs to the zinc-containing alcohol dehydrogenase family.</text>
</comment>
<evidence type="ECO:0000256" key="1">
    <source>
        <dbReference type="ARBA" id="ARBA00001947"/>
    </source>
</evidence>
<evidence type="ECO:0000313" key="9">
    <source>
        <dbReference type="Proteomes" id="UP001501326"/>
    </source>
</evidence>
<keyword evidence="3 6" id="KW-0479">Metal-binding</keyword>
<evidence type="ECO:0000313" key="8">
    <source>
        <dbReference type="EMBL" id="GAA2736725.1"/>
    </source>
</evidence>
<dbReference type="InterPro" id="IPR036291">
    <property type="entry name" value="NAD(P)-bd_dom_sf"/>
</dbReference>
<keyword evidence="5" id="KW-0560">Oxidoreductase</keyword>
<dbReference type="Gene3D" id="3.40.50.720">
    <property type="entry name" value="NAD(P)-binding Rossmann-like Domain"/>
    <property type="match status" value="1"/>
</dbReference>
<evidence type="ECO:0000256" key="5">
    <source>
        <dbReference type="ARBA" id="ARBA00023002"/>
    </source>
</evidence>
<feature type="domain" description="Enoyl reductase (ER)" evidence="7">
    <location>
        <begin position="18"/>
        <end position="365"/>
    </location>
</feature>
<dbReference type="SMART" id="SM00829">
    <property type="entry name" value="PKS_ER"/>
    <property type="match status" value="1"/>
</dbReference>
<dbReference type="SUPFAM" id="SSF50129">
    <property type="entry name" value="GroES-like"/>
    <property type="match status" value="1"/>
</dbReference>
<protein>
    <submittedName>
        <fullName evidence="8">Alcohol dehydrogenase catalytic domain-containing protein</fullName>
    </submittedName>
</protein>
<evidence type="ECO:0000256" key="2">
    <source>
        <dbReference type="ARBA" id="ARBA00008072"/>
    </source>
</evidence>
<evidence type="ECO:0000256" key="6">
    <source>
        <dbReference type="RuleBase" id="RU361277"/>
    </source>
</evidence>
<reference evidence="8 9" key="1">
    <citation type="journal article" date="2019" name="Int. J. Syst. Evol. Microbiol.">
        <title>The Global Catalogue of Microorganisms (GCM) 10K type strain sequencing project: providing services to taxonomists for standard genome sequencing and annotation.</title>
        <authorList>
            <consortium name="The Broad Institute Genomics Platform"/>
            <consortium name="The Broad Institute Genome Sequencing Center for Infectious Disease"/>
            <person name="Wu L."/>
            <person name="Ma J."/>
        </authorList>
    </citation>
    <scope>NUCLEOTIDE SEQUENCE [LARGE SCALE GENOMIC DNA]</scope>
    <source>
        <strain evidence="8 9">JCM 16378</strain>
    </source>
</reference>
<dbReference type="InterPro" id="IPR013149">
    <property type="entry name" value="ADH-like_C"/>
</dbReference>
<organism evidence="8 9">
    <name type="scientific">Pedococcus aerophilus</name>
    <dbReference type="NCBI Taxonomy" id="436356"/>
    <lineage>
        <taxon>Bacteria</taxon>
        <taxon>Bacillati</taxon>
        <taxon>Actinomycetota</taxon>
        <taxon>Actinomycetes</taxon>
        <taxon>Micrococcales</taxon>
        <taxon>Intrasporangiaceae</taxon>
        <taxon>Pedococcus</taxon>
    </lineage>
</organism>
<dbReference type="Proteomes" id="UP001501326">
    <property type="component" value="Unassembled WGS sequence"/>
</dbReference>
<dbReference type="InterPro" id="IPR002328">
    <property type="entry name" value="ADH_Zn_CS"/>
</dbReference>
<dbReference type="PROSITE" id="PS00059">
    <property type="entry name" value="ADH_ZINC"/>
    <property type="match status" value="1"/>
</dbReference>
<proteinExistence type="inferred from homology"/>
<dbReference type="InterPro" id="IPR011032">
    <property type="entry name" value="GroES-like_sf"/>
</dbReference>
<dbReference type="EMBL" id="BAAARN010000001">
    <property type="protein sequence ID" value="GAA2736725.1"/>
    <property type="molecule type" value="Genomic_DNA"/>
</dbReference>
<comment type="cofactor">
    <cofactor evidence="1 6">
        <name>Zn(2+)</name>
        <dbReference type="ChEBI" id="CHEBI:29105"/>
    </cofactor>
</comment>
<keyword evidence="9" id="KW-1185">Reference proteome</keyword>
<dbReference type="SUPFAM" id="SSF51735">
    <property type="entry name" value="NAD(P)-binding Rossmann-fold domains"/>
    <property type="match status" value="1"/>
</dbReference>